<evidence type="ECO:0000313" key="3">
    <source>
        <dbReference type="Proteomes" id="UP000094469"/>
    </source>
</evidence>
<evidence type="ECO:0000259" key="1">
    <source>
        <dbReference type="PROSITE" id="PS50911"/>
    </source>
</evidence>
<sequence>MITIFLPIITVFAIIFGASNTGSSDTKDFTPKTDQEKVAFEVYQFVLKNGGTKEFASAWLGNMEHESGLIPSRIQSDLPFQDAIAFNPTLGGYAMGLAQWDSGRRVNLLNFAKTQKKDWKDISVQMDFAWNHDSSDSALLKKFSKGTNINQITIDILVHWERAGTKFDPMQQAQRKTSANNWYNRLSKGSQGGGSANVGGGKIDVLETKMGQQVYNGECYGLTSFYVDSFNTGIHLGAGSPNGISGNIGETISASLIGSSYAWESNGWTVIHNPSYSDIKAGDIINWAQGGGAPSIYGHTGIITSVQGNNKYTTYEQNASQGRICAKYDRTWGMEFPNTTSIIRKK</sequence>
<proteinExistence type="predicted"/>
<reference evidence="3" key="1">
    <citation type="submission" date="2016-09" db="EMBL/GenBank/DDBJ databases">
        <authorList>
            <person name="Gulvik C.A."/>
        </authorList>
    </citation>
    <scope>NUCLEOTIDE SEQUENCE [LARGE SCALE GENOMIC DNA]</scope>
    <source>
        <strain evidence="3">LMG 26676</strain>
    </source>
</reference>
<evidence type="ECO:0000313" key="2">
    <source>
        <dbReference type="EMBL" id="OEG21684.1"/>
    </source>
</evidence>
<dbReference type="AlphaFoldDB" id="A0A1E5H9U1"/>
<dbReference type="InterPro" id="IPR041219">
    <property type="entry name" value="Phage_lysozyme2"/>
</dbReference>
<dbReference type="EMBL" id="MIKC01000039">
    <property type="protein sequence ID" value="OEG21684.1"/>
    <property type="molecule type" value="Genomic_DNA"/>
</dbReference>
<keyword evidence="3" id="KW-1185">Reference proteome</keyword>
<dbReference type="InterPro" id="IPR007921">
    <property type="entry name" value="CHAP_dom"/>
</dbReference>
<comment type="caution">
    <text evidence="2">The sequence shown here is derived from an EMBL/GenBank/DDBJ whole genome shotgun (WGS) entry which is preliminary data.</text>
</comment>
<feature type="domain" description="Peptidase C51" evidence="1">
    <location>
        <begin position="194"/>
        <end position="344"/>
    </location>
</feature>
<gene>
    <name evidence="2" type="ORF">BCR24_06635</name>
</gene>
<dbReference type="PROSITE" id="PS50911">
    <property type="entry name" value="CHAP"/>
    <property type="match status" value="1"/>
</dbReference>
<dbReference type="Pfam" id="PF05257">
    <property type="entry name" value="CHAP"/>
    <property type="match status" value="1"/>
</dbReference>
<dbReference type="STRING" id="1131292.BCR24_06635"/>
<accession>A0A1E5H9U1</accession>
<dbReference type="SUPFAM" id="SSF54001">
    <property type="entry name" value="Cysteine proteinases"/>
    <property type="match status" value="1"/>
</dbReference>
<dbReference type="Proteomes" id="UP000094469">
    <property type="component" value="Unassembled WGS sequence"/>
</dbReference>
<dbReference type="OrthoDB" id="2328223at2"/>
<dbReference type="Gene3D" id="3.90.1720.60">
    <property type="match status" value="1"/>
</dbReference>
<dbReference type="InterPro" id="IPR038765">
    <property type="entry name" value="Papain-like_cys_pep_sf"/>
</dbReference>
<dbReference type="Pfam" id="PF18013">
    <property type="entry name" value="Phage_lysozyme2"/>
    <property type="match status" value="1"/>
</dbReference>
<name>A0A1E5H9U1_9ENTE</name>
<protein>
    <submittedName>
        <fullName evidence="2">Amidase</fullName>
    </submittedName>
</protein>
<organism evidence="2 3">
    <name type="scientific">Enterococcus ureilyticus</name>
    <dbReference type="NCBI Taxonomy" id="1131292"/>
    <lineage>
        <taxon>Bacteria</taxon>
        <taxon>Bacillati</taxon>
        <taxon>Bacillota</taxon>
        <taxon>Bacilli</taxon>
        <taxon>Lactobacillales</taxon>
        <taxon>Enterococcaceae</taxon>
        <taxon>Enterococcus</taxon>
    </lineage>
</organism>